<dbReference type="GO" id="GO:0030246">
    <property type="term" value="F:carbohydrate binding"/>
    <property type="evidence" value="ECO:0007669"/>
    <property type="project" value="InterPro"/>
</dbReference>
<feature type="domain" description="Glycoside hydrolase family 38 central" evidence="5">
    <location>
        <begin position="519"/>
        <end position="598"/>
    </location>
</feature>
<dbReference type="PANTHER" id="PTHR46017:SF1">
    <property type="entry name" value="ALPHA-MANNOSIDASE 2C1"/>
    <property type="match status" value="1"/>
</dbReference>
<keyword evidence="4" id="KW-0326">Glycosidase</keyword>
<evidence type="ECO:0000259" key="5">
    <source>
        <dbReference type="SMART" id="SM00872"/>
    </source>
</evidence>
<dbReference type="RefSeq" id="WP_010357615.1">
    <property type="nucleotide sequence ID" value="NZ_BCMK01000028.1"/>
</dbReference>
<evidence type="ECO:0000256" key="2">
    <source>
        <dbReference type="ARBA" id="ARBA00022723"/>
    </source>
</evidence>
<dbReference type="InterPro" id="IPR028995">
    <property type="entry name" value="Glyco_hydro_57/38_cen_sf"/>
</dbReference>
<dbReference type="InterPro" id="IPR054723">
    <property type="entry name" value="Ams1-like_N"/>
</dbReference>
<keyword evidence="2" id="KW-0479">Metal-binding</keyword>
<keyword evidence="3 6" id="KW-0378">Hydrolase</keyword>
<dbReference type="InterPro" id="IPR027291">
    <property type="entry name" value="Glyco_hydro_38_N_sf"/>
</dbReference>
<dbReference type="Proteomes" id="UP001282288">
    <property type="component" value="Unassembled WGS sequence"/>
</dbReference>
<dbReference type="Pfam" id="PF22907">
    <property type="entry name" value="Ams1-like_1st"/>
    <property type="match status" value="1"/>
</dbReference>
<accession>A0AAP6BAH6</accession>
<dbReference type="FunFam" id="3.20.110.10:FF:000002">
    <property type="entry name" value="alpha-mannosidase 2C1 isoform X1"/>
    <property type="match status" value="1"/>
</dbReference>
<dbReference type="FunFam" id="1.20.1270.50:FF:000004">
    <property type="entry name" value="alpha-mannosidase 2C1 isoform X1"/>
    <property type="match status" value="1"/>
</dbReference>
<dbReference type="Gene3D" id="2.70.98.30">
    <property type="entry name" value="Golgi alpha-mannosidase II, domain 4"/>
    <property type="match status" value="1"/>
</dbReference>
<sequence length="1014" mass="112241">MHDERQRIEERVERLHSQRIKPAIYAATVPFAVEAWQAPGEPVSFEEADGAVYEPFEMGTPWGPPWGTTWFRMRGTVPAEWAGRRVESVIDLGFVGDWPGNQAEALVHTADGTPLKAVNPLNQYVAVANPAVGGEEIDYLVEAASNPDILAENFSKITPMGDILTAGDKPLYTFRHANLAVLDEEVWHLDLDVQVLRELMVELGEHDPRRHEIMHALDRAMDALDLDDVSGSASAVREVLKPVLAKPANASAHVISGVGHAHIDSAWLWPIRETKRKTSRTFSNVTSLADEYEEFVFACSQAQQYEWVRDNYPKVWARIQESVKKGQWAPVGGMWVEADGNLPGGEAVARQLIHGKRFFIEHFGIETKGVWLPDSFGYTGAYPQLAKLAGNEWFLTQKISWNQTNTFPHHTFWWEGIDGTRIFTHFPPVDTYNARFSGEEMSRAVRQYREKGNANRSLAPFGWGDGGGGPTREIMERARRLRDLEGSAKVEIEHPDEFFAKARAEYPDAPVWVGELYLELHRATYTSQARTKQGNRRSEHKLREAELWATTAALHAPDYSYPYEKLDRLWKTVLLHQFHDILPGSSIAWVHREAEAEYARVAGELEELTAEAIDALGGGGLRVFNTSPYDRAEVVRTPDGTRAYVEVPGSGSAVLAESEVPNPVTVDGLTLDNGLVRVTFSEDGTLGSVYDLRAGREVLAEPGNLLRLHTDLPNYWDAWDIDKHYKNRYVDLLDADSVTVVEADPLIGAVRIERSFGKGSTIVQTVTVRAGSSRIDVETDIDWHEAEKILKAAFPIDIRAPHSSAEIAFGHIQRPTHTNTTWESARFEVSGHRWVHLAEPGYGVAVLNDSTYGHDVSRTVREDGGTTTTVRLSLVRAPRIPDPGADQGRHRFTYSLLPGASIADAVAEGYSLNLPLRLAESTGAAQPVVSVDGEGVTVEAVKLADDGSGDLVVRLYESSGGRAAGTLRTSVPITGAQITDLLERPSEDVELAADGSVAVALRPFQILTLRLRRA</sequence>
<dbReference type="Gene3D" id="1.20.1270.50">
    <property type="entry name" value="Glycoside hydrolase family 38, central domain"/>
    <property type="match status" value="1"/>
</dbReference>
<dbReference type="GO" id="GO:0004559">
    <property type="term" value="F:alpha-mannosidase activity"/>
    <property type="evidence" value="ECO:0007669"/>
    <property type="project" value="InterPro"/>
</dbReference>
<dbReference type="AlphaFoldDB" id="A0AAP6BAH6"/>
<dbReference type="Pfam" id="PF07748">
    <property type="entry name" value="Glyco_hydro_38C"/>
    <property type="match status" value="1"/>
</dbReference>
<dbReference type="SUPFAM" id="SSF88688">
    <property type="entry name" value="Families 57/38 glycoside transferase middle domain"/>
    <property type="match status" value="1"/>
</dbReference>
<comment type="caution">
    <text evidence="6">The sequence shown here is derived from an EMBL/GenBank/DDBJ whole genome shotgun (WGS) entry which is preliminary data.</text>
</comment>
<reference evidence="6 8" key="1">
    <citation type="journal article" date="2023" name="Microb. Genom.">
        <title>Mesoterricola silvestris gen. nov., sp. nov., Mesoterricola sediminis sp. nov., Geothrix oryzae sp. nov., Geothrix edaphica sp. nov., Geothrix rubra sp. nov., and Geothrix limicola sp. nov., six novel members of Acidobacteriota isolated from soils.</title>
        <authorList>
            <person name="Weisberg A.J."/>
            <person name="Pearce E."/>
            <person name="Kramer C.G."/>
            <person name="Chang J.H."/>
            <person name="Clarke C.R."/>
        </authorList>
    </citation>
    <scope>NUCLEOTIDE SEQUENCE</scope>
    <source>
        <strain evidence="7 8">NB05-1H</strain>
        <strain evidence="6">NRRL_B-16521</strain>
    </source>
</reference>
<dbReference type="InterPro" id="IPR041147">
    <property type="entry name" value="GH38_C"/>
</dbReference>
<dbReference type="Pfam" id="PF01074">
    <property type="entry name" value="Glyco_hydro_38N"/>
    <property type="match status" value="1"/>
</dbReference>
<dbReference type="GO" id="GO:0009313">
    <property type="term" value="P:oligosaccharide catabolic process"/>
    <property type="evidence" value="ECO:0007669"/>
    <property type="project" value="TreeGrafter"/>
</dbReference>
<dbReference type="Gene3D" id="3.20.110.10">
    <property type="entry name" value="Glycoside hydrolase 38, N terminal domain"/>
    <property type="match status" value="1"/>
</dbReference>
<evidence type="ECO:0000313" key="8">
    <source>
        <dbReference type="Proteomes" id="UP001272987"/>
    </source>
</evidence>
<proteinExistence type="inferred from homology"/>
<dbReference type="Proteomes" id="UP001272987">
    <property type="component" value="Unassembled WGS sequence"/>
</dbReference>
<evidence type="ECO:0000313" key="7">
    <source>
        <dbReference type="EMBL" id="MDX3022875.1"/>
    </source>
</evidence>
<dbReference type="InterPro" id="IPR011330">
    <property type="entry name" value="Glyco_hydro/deAcase_b/a-brl"/>
</dbReference>
<dbReference type="EMBL" id="JARAWP010000023">
    <property type="protein sequence ID" value="MDX3022875.1"/>
    <property type="molecule type" value="Genomic_DNA"/>
</dbReference>
<evidence type="ECO:0000256" key="4">
    <source>
        <dbReference type="ARBA" id="ARBA00023295"/>
    </source>
</evidence>
<dbReference type="SUPFAM" id="SSF88713">
    <property type="entry name" value="Glycoside hydrolase/deacetylase"/>
    <property type="match status" value="1"/>
</dbReference>
<dbReference type="InterPro" id="IPR000602">
    <property type="entry name" value="Glyco_hydro_38_N"/>
</dbReference>
<comment type="similarity">
    <text evidence="1">Belongs to the glycosyl hydrolase 38 family.</text>
</comment>
<protein>
    <submittedName>
        <fullName evidence="6">Glycoside hydrolase family 38 C-terminal domain-containing protein</fullName>
    </submittedName>
</protein>
<dbReference type="SUPFAM" id="SSF74650">
    <property type="entry name" value="Galactose mutarotase-like"/>
    <property type="match status" value="1"/>
</dbReference>
<dbReference type="Gene3D" id="2.60.40.2220">
    <property type="match status" value="1"/>
</dbReference>
<evidence type="ECO:0000256" key="3">
    <source>
        <dbReference type="ARBA" id="ARBA00022801"/>
    </source>
</evidence>
<dbReference type="EMBL" id="JARAWC010000010">
    <property type="protein sequence ID" value="MDX2961171.1"/>
    <property type="molecule type" value="Genomic_DNA"/>
</dbReference>
<dbReference type="SMART" id="SM00872">
    <property type="entry name" value="Alpha-mann_mid"/>
    <property type="match status" value="1"/>
</dbReference>
<dbReference type="GO" id="GO:0046872">
    <property type="term" value="F:metal ion binding"/>
    <property type="evidence" value="ECO:0007669"/>
    <property type="project" value="UniProtKB-KW"/>
</dbReference>
<dbReference type="PANTHER" id="PTHR46017">
    <property type="entry name" value="ALPHA-MANNOSIDASE 2C1"/>
    <property type="match status" value="1"/>
</dbReference>
<dbReference type="GeneID" id="69812156"/>
<name>A0AAP6BAH6_9ACTN</name>
<dbReference type="InterPro" id="IPR011682">
    <property type="entry name" value="Glyco_hydro_38_C"/>
</dbReference>
<keyword evidence="8" id="KW-1185">Reference proteome</keyword>
<evidence type="ECO:0000313" key="9">
    <source>
        <dbReference type="Proteomes" id="UP001282288"/>
    </source>
</evidence>
<evidence type="ECO:0000313" key="6">
    <source>
        <dbReference type="EMBL" id="MDX2961171.1"/>
    </source>
</evidence>
<dbReference type="Pfam" id="PF09261">
    <property type="entry name" value="Alpha-mann_mid"/>
    <property type="match status" value="1"/>
</dbReference>
<dbReference type="CDD" id="cd10789">
    <property type="entry name" value="GH38N_AMII_ER_cytosolic"/>
    <property type="match status" value="1"/>
</dbReference>
<dbReference type="Pfam" id="PF17677">
    <property type="entry name" value="Glyco_hydro38C2"/>
    <property type="match status" value="1"/>
</dbReference>
<organism evidence="6 9">
    <name type="scientific">Streptomyces acidiscabies</name>
    <dbReference type="NCBI Taxonomy" id="42234"/>
    <lineage>
        <taxon>Bacteria</taxon>
        <taxon>Bacillati</taxon>
        <taxon>Actinomycetota</taxon>
        <taxon>Actinomycetes</taxon>
        <taxon>Kitasatosporales</taxon>
        <taxon>Streptomycetaceae</taxon>
        <taxon>Streptomyces</taxon>
    </lineage>
</organism>
<dbReference type="GO" id="GO:0006013">
    <property type="term" value="P:mannose metabolic process"/>
    <property type="evidence" value="ECO:0007669"/>
    <property type="project" value="InterPro"/>
</dbReference>
<dbReference type="InterPro" id="IPR015341">
    <property type="entry name" value="Glyco_hydro_38_cen"/>
</dbReference>
<dbReference type="InterPro" id="IPR037094">
    <property type="entry name" value="Glyco_hydro_38_cen_sf"/>
</dbReference>
<dbReference type="InterPro" id="IPR011013">
    <property type="entry name" value="Gal_mutarotase_sf_dom"/>
</dbReference>
<evidence type="ECO:0000256" key="1">
    <source>
        <dbReference type="ARBA" id="ARBA00009792"/>
    </source>
</evidence>
<gene>
    <name evidence="6" type="ORF">PV399_15810</name>
    <name evidence="7" type="ORF">PV666_34095</name>
</gene>